<evidence type="ECO:0000313" key="3">
    <source>
        <dbReference type="EMBL" id="RAJ29566.1"/>
    </source>
</evidence>
<evidence type="ECO:0000256" key="1">
    <source>
        <dbReference type="SAM" id="MobiDB-lite"/>
    </source>
</evidence>
<name>A0A327SK52_9SPHI</name>
<feature type="compositionally biased region" description="Basic and acidic residues" evidence="1">
    <location>
        <begin position="255"/>
        <end position="266"/>
    </location>
</feature>
<dbReference type="EMBL" id="QLLR01000013">
    <property type="protein sequence ID" value="RAJ29566.1"/>
    <property type="molecule type" value="Genomic_DNA"/>
</dbReference>
<sequence length="266" mass="30858">MIKTCLILISFIAFSLCLNAQIIDKTSIECQYKLTWVPDTLRPNQTKEDFMILKVGHKLSEFYSYNTFRVDSMIQVDVKNGMSSLQILAQRAKYGKKGMEYQIYKNYPEGKITVIEKLMSDSYKYEEILKLQKWAIENEKKTILGYNAQKATCSFGGRKYTAWFTTEIPVSTGPWKFSGLPGLILKVEDNNKNYVFEIAGLRKIKKDEPISLEQKEYIELTKTDFFKLDKKMKKDPLAFMNSNTSVTLKPSGNNQKKERPYNPIEH</sequence>
<protein>
    <submittedName>
        <fullName evidence="3">GLPGLI family protein</fullName>
    </submittedName>
</protein>
<evidence type="ECO:0000256" key="2">
    <source>
        <dbReference type="SAM" id="SignalP"/>
    </source>
</evidence>
<evidence type="ECO:0000313" key="4">
    <source>
        <dbReference type="Proteomes" id="UP000249754"/>
    </source>
</evidence>
<dbReference type="Proteomes" id="UP000249754">
    <property type="component" value="Unassembled WGS sequence"/>
</dbReference>
<feature type="region of interest" description="Disordered" evidence="1">
    <location>
        <begin position="243"/>
        <end position="266"/>
    </location>
</feature>
<dbReference type="RefSeq" id="WP_170132684.1">
    <property type="nucleotide sequence ID" value="NZ_QLLR01000013.1"/>
</dbReference>
<gene>
    <name evidence="3" type="ORF">LY11_02829</name>
</gene>
<organism evidence="3 4">
    <name type="scientific">Pedobacter cryoconitis</name>
    <dbReference type="NCBI Taxonomy" id="188932"/>
    <lineage>
        <taxon>Bacteria</taxon>
        <taxon>Pseudomonadati</taxon>
        <taxon>Bacteroidota</taxon>
        <taxon>Sphingobacteriia</taxon>
        <taxon>Sphingobacteriales</taxon>
        <taxon>Sphingobacteriaceae</taxon>
        <taxon>Pedobacter</taxon>
    </lineage>
</organism>
<feature type="compositionally biased region" description="Polar residues" evidence="1">
    <location>
        <begin position="243"/>
        <end position="254"/>
    </location>
</feature>
<dbReference type="InterPro" id="IPR005901">
    <property type="entry name" value="GLPGLI"/>
</dbReference>
<feature type="chain" id="PRO_5016396524" evidence="2">
    <location>
        <begin position="21"/>
        <end position="266"/>
    </location>
</feature>
<proteinExistence type="predicted"/>
<accession>A0A327SK52</accession>
<reference evidence="3 4" key="1">
    <citation type="submission" date="2018-06" db="EMBL/GenBank/DDBJ databases">
        <title>Genomic Encyclopedia of Archaeal and Bacterial Type Strains, Phase II (KMG-II): from individual species to whole genera.</title>
        <authorList>
            <person name="Goeker M."/>
        </authorList>
    </citation>
    <scope>NUCLEOTIDE SEQUENCE [LARGE SCALE GENOMIC DNA]</scope>
    <source>
        <strain evidence="3 4">DSM 14825</strain>
    </source>
</reference>
<keyword evidence="2" id="KW-0732">Signal</keyword>
<dbReference type="AlphaFoldDB" id="A0A327SK52"/>
<feature type="signal peptide" evidence="2">
    <location>
        <begin position="1"/>
        <end position="20"/>
    </location>
</feature>
<comment type="caution">
    <text evidence="3">The sequence shown here is derived from an EMBL/GenBank/DDBJ whole genome shotgun (WGS) entry which is preliminary data.</text>
</comment>
<dbReference type="NCBIfam" id="TIGR01200">
    <property type="entry name" value="GLPGLI"/>
    <property type="match status" value="1"/>
</dbReference>
<dbReference type="Pfam" id="PF22252">
    <property type="entry name" value="PNGase_F-II_N"/>
    <property type="match status" value="1"/>
</dbReference>